<accession>M7NDT1</accession>
<dbReference type="Proteomes" id="UP000012015">
    <property type="component" value="Unassembled WGS sequence"/>
</dbReference>
<comment type="caution">
    <text evidence="2">The sequence shown here is derived from an EMBL/GenBank/DDBJ whole genome shotgun (WGS) entry which is preliminary data.</text>
</comment>
<evidence type="ECO:0000256" key="1">
    <source>
        <dbReference type="SAM" id="MobiDB-lite"/>
    </source>
</evidence>
<dbReference type="STRING" id="1276920.ADIAG_01093"/>
<keyword evidence="3" id="KW-1185">Reference proteome</keyword>
<dbReference type="PATRIC" id="fig|1276920.7.peg.1090"/>
<dbReference type="InterPro" id="IPR009057">
    <property type="entry name" value="Homeodomain-like_sf"/>
</dbReference>
<name>M7NDT1_9MICC</name>
<reference evidence="2 3" key="1">
    <citation type="journal article" date="2013" name="Genome Announc.">
        <title>Draft Genome Sequence of Arthrobacter gangotriensis Strain Lz1yT, Isolated from a Penguin Rookery Soil Sample Collected in Antarctica, near the Indian Station Dakshin Gangotri.</title>
        <authorList>
            <person name="Shivaji S."/>
            <person name="Ara S."/>
            <person name="Bandi S."/>
            <person name="Singh A."/>
            <person name="Kumar Pinnaka A."/>
        </authorList>
    </citation>
    <scope>NUCLEOTIDE SEQUENCE [LARGE SCALE GENOMIC DNA]</scope>
    <source>
        <strain evidence="2 3">Lz1y</strain>
    </source>
</reference>
<gene>
    <name evidence="2" type="ORF">ADIAG_01093</name>
</gene>
<dbReference type="Pfam" id="PF13565">
    <property type="entry name" value="HTH_32"/>
    <property type="match status" value="1"/>
</dbReference>
<protein>
    <submittedName>
        <fullName evidence="2">Transposase</fullName>
    </submittedName>
</protein>
<dbReference type="SUPFAM" id="SSF46689">
    <property type="entry name" value="Homeodomain-like"/>
    <property type="match status" value="1"/>
</dbReference>
<proteinExistence type="predicted"/>
<evidence type="ECO:0000313" key="2">
    <source>
        <dbReference type="EMBL" id="EMQ99984.1"/>
    </source>
</evidence>
<dbReference type="eggNOG" id="COG3415">
    <property type="taxonomic scope" value="Bacteria"/>
</dbReference>
<organism evidence="2 3">
    <name type="scientific">Paeniglutamicibacter gangotriensis Lz1y</name>
    <dbReference type="NCBI Taxonomy" id="1276920"/>
    <lineage>
        <taxon>Bacteria</taxon>
        <taxon>Bacillati</taxon>
        <taxon>Actinomycetota</taxon>
        <taxon>Actinomycetes</taxon>
        <taxon>Micrococcales</taxon>
        <taxon>Micrococcaceae</taxon>
        <taxon>Paeniglutamicibacter</taxon>
    </lineage>
</organism>
<dbReference type="RefSeq" id="WP_007270291.1">
    <property type="nucleotide sequence ID" value="NZ_AOCK01000002.1"/>
</dbReference>
<dbReference type="AlphaFoldDB" id="M7NDT1"/>
<evidence type="ECO:0000313" key="3">
    <source>
        <dbReference type="Proteomes" id="UP000012015"/>
    </source>
</evidence>
<feature type="region of interest" description="Disordered" evidence="1">
    <location>
        <begin position="155"/>
        <end position="174"/>
    </location>
</feature>
<dbReference type="EMBL" id="AOCK01000002">
    <property type="protein sequence ID" value="EMQ99984.1"/>
    <property type="molecule type" value="Genomic_DNA"/>
</dbReference>
<sequence length="174" mass="19550">MTHRVMVREIDNDEETQLLQIVRRGGSGPVVTWRRAQMVLLSARGMDVAAIAEVAFTSLDRVRDVLHNFNTDGFDSLHPHYAGGRPPKFDPGQREKIKKIALDRPADHGLPFSTWSLSKLADFLVDQGVVEDISHEGLRMLLREQGVSFPVHQNLEVQQRPKLRGQGQARPGTL</sequence>